<evidence type="ECO:0000313" key="7">
    <source>
        <dbReference type="EMBL" id="MFC7152995.1"/>
    </source>
</evidence>
<evidence type="ECO:0000259" key="5">
    <source>
        <dbReference type="Pfam" id="PF02836"/>
    </source>
</evidence>
<protein>
    <submittedName>
        <fullName evidence="7">Glycoside hydrolase family 2 protein</fullName>
    </submittedName>
</protein>
<sequence length="592" mass="68706">MSSSHKYVKDYPRPQWVREDWQLLNGEWGFRFDDSFEGERSKWYGKLDGDRTIQVPFTYETKASGIGEEKFHPCVWYERRVSIPSQTGDKRVVLHFQAVDYLAKVWVNGIYVGSHEGGYAAFSFDITDAAVIGGDNRITVRVEDGNSTMQPRGKQRWIDRNYGCWYVQTTGIWQSVWLEYVDALHVKRAKITPRLEDAAVTFDYELGGTVRSFEGLTLQTIIRFNGELIRSTETNVDRAFLKVELSVMNDVGEWKVHAWHPNSPNLYDAEVVLKKDGRPVDTVYTYFGMRRIAIKGSNILLNNHPIYQRLLLDQGYWEESHLTPPSEEAIIEDIEKTLALGFNGVRKHQKVEDPRYLYWADRKGLLVWSEIAATYEFGDDAVQRFTKEWMEVVQQHYNHPSIVTWVAFNESWGIGNVSRDRKTQAFTESIYHWTKSFDQMRPVLVNDGWEHTISDIVTLHDYEELGSALEARYKDKDKLLGNDVAHDRHRFPFAEGYGYRGQPVMITEYGGIAFKSEDGWGYGNQVKNEEEFLKRYESITQAIKSLDYVCGFCYTQLTDVQQEVNGLLTIKREPKLDMEKIKRITADRAGRN</sequence>
<name>A0ABW2FPU7_9BACL</name>
<dbReference type="SUPFAM" id="SSF51445">
    <property type="entry name" value="(Trans)glycosidases"/>
    <property type="match status" value="1"/>
</dbReference>
<evidence type="ECO:0000259" key="4">
    <source>
        <dbReference type="Pfam" id="PF00703"/>
    </source>
</evidence>
<dbReference type="SUPFAM" id="SSF49785">
    <property type="entry name" value="Galactose-binding domain-like"/>
    <property type="match status" value="1"/>
</dbReference>
<proteinExistence type="inferred from homology"/>
<dbReference type="Gene3D" id="3.20.20.80">
    <property type="entry name" value="Glycosidases"/>
    <property type="match status" value="1"/>
</dbReference>
<dbReference type="Proteomes" id="UP001596378">
    <property type="component" value="Unassembled WGS sequence"/>
</dbReference>
<dbReference type="InterPro" id="IPR051913">
    <property type="entry name" value="GH2_Domain-Containing"/>
</dbReference>
<dbReference type="Pfam" id="PF02836">
    <property type="entry name" value="Glyco_hydro_2_C"/>
    <property type="match status" value="1"/>
</dbReference>
<dbReference type="PANTHER" id="PTHR42732">
    <property type="entry name" value="BETA-GALACTOSIDASE"/>
    <property type="match status" value="1"/>
</dbReference>
<dbReference type="Pfam" id="PF02837">
    <property type="entry name" value="Glyco_hydro_2_N"/>
    <property type="match status" value="1"/>
</dbReference>
<evidence type="ECO:0000256" key="3">
    <source>
        <dbReference type="ARBA" id="ARBA00023295"/>
    </source>
</evidence>
<reference evidence="8" key="1">
    <citation type="journal article" date="2019" name="Int. J. Syst. Evol. Microbiol.">
        <title>The Global Catalogue of Microorganisms (GCM) 10K type strain sequencing project: providing services to taxonomists for standard genome sequencing and annotation.</title>
        <authorList>
            <consortium name="The Broad Institute Genomics Platform"/>
            <consortium name="The Broad Institute Genome Sequencing Center for Infectious Disease"/>
            <person name="Wu L."/>
            <person name="Ma J."/>
        </authorList>
    </citation>
    <scope>NUCLEOTIDE SEQUENCE [LARGE SCALE GENOMIC DNA]</scope>
    <source>
        <strain evidence="8">KCTC 12907</strain>
    </source>
</reference>
<dbReference type="InterPro" id="IPR036156">
    <property type="entry name" value="Beta-gal/glucu_dom_sf"/>
</dbReference>
<evidence type="ECO:0000259" key="6">
    <source>
        <dbReference type="Pfam" id="PF02837"/>
    </source>
</evidence>
<evidence type="ECO:0000313" key="8">
    <source>
        <dbReference type="Proteomes" id="UP001596378"/>
    </source>
</evidence>
<evidence type="ECO:0000256" key="2">
    <source>
        <dbReference type="ARBA" id="ARBA00022801"/>
    </source>
</evidence>
<dbReference type="SUPFAM" id="SSF49303">
    <property type="entry name" value="beta-Galactosidase/glucuronidase domain"/>
    <property type="match status" value="1"/>
</dbReference>
<dbReference type="Gene3D" id="2.60.120.260">
    <property type="entry name" value="Galactose-binding domain-like"/>
    <property type="match status" value="1"/>
</dbReference>
<feature type="domain" description="Glycoside hydrolase family 2 immunoglobulin-like beta-sandwich" evidence="4">
    <location>
        <begin position="185"/>
        <end position="290"/>
    </location>
</feature>
<dbReference type="InterPro" id="IPR013783">
    <property type="entry name" value="Ig-like_fold"/>
</dbReference>
<keyword evidence="2 7" id="KW-0378">Hydrolase</keyword>
<dbReference type="EMBL" id="JBHTAI010000028">
    <property type="protein sequence ID" value="MFC7152995.1"/>
    <property type="molecule type" value="Genomic_DNA"/>
</dbReference>
<organism evidence="7 8">
    <name type="scientific">Cohnella cellulosilytica</name>
    <dbReference type="NCBI Taxonomy" id="986710"/>
    <lineage>
        <taxon>Bacteria</taxon>
        <taxon>Bacillati</taxon>
        <taxon>Bacillota</taxon>
        <taxon>Bacilli</taxon>
        <taxon>Bacillales</taxon>
        <taxon>Paenibacillaceae</taxon>
        <taxon>Cohnella</taxon>
    </lineage>
</organism>
<dbReference type="RefSeq" id="WP_378054630.1">
    <property type="nucleotide sequence ID" value="NZ_JBHMDN010000081.1"/>
</dbReference>
<feature type="domain" description="Glycosyl hydrolases family 2 sugar binding" evidence="6">
    <location>
        <begin position="23"/>
        <end position="144"/>
    </location>
</feature>
<comment type="similarity">
    <text evidence="1">Belongs to the glycosyl hydrolase 2 family.</text>
</comment>
<gene>
    <name evidence="7" type="ORF">ACFQMJ_31035</name>
</gene>
<keyword evidence="3" id="KW-0326">Glycosidase</keyword>
<dbReference type="PANTHER" id="PTHR42732:SF3">
    <property type="entry name" value="HYDROLASE"/>
    <property type="match status" value="1"/>
</dbReference>
<dbReference type="InterPro" id="IPR006104">
    <property type="entry name" value="Glyco_hydro_2_N"/>
</dbReference>
<evidence type="ECO:0000256" key="1">
    <source>
        <dbReference type="ARBA" id="ARBA00007401"/>
    </source>
</evidence>
<dbReference type="Pfam" id="PF00703">
    <property type="entry name" value="Glyco_hydro_2"/>
    <property type="match status" value="1"/>
</dbReference>
<comment type="caution">
    <text evidence="7">The sequence shown here is derived from an EMBL/GenBank/DDBJ whole genome shotgun (WGS) entry which is preliminary data.</text>
</comment>
<dbReference type="InterPro" id="IPR006102">
    <property type="entry name" value="Ig-like_GH2"/>
</dbReference>
<keyword evidence="8" id="KW-1185">Reference proteome</keyword>
<feature type="domain" description="Glycoside hydrolase family 2 catalytic" evidence="5">
    <location>
        <begin position="292"/>
        <end position="583"/>
    </location>
</feature>
<dbReference type="InterPro" id="IPR006103">
    <property type="entry name" value="Glyco_hydro_2_cat"/>
</dbReference>
<dbReference type="InterPro" id="IPR017853">
    <property type="entry name" value="GH"/>
</dbReference>
<dbReference type="InterPro" id="IPR008979">
    <property type="entry name" value="Galactose-bd-like_sf"/>
</dbReference>
<accession>A0ABW2FPU7</accession>
<dbReference type="Gene3D" id="2.60.40.10">
    <property type="entry name" value="Immunoglobulins"/>
    <property type="match status" value="1"/>
</dbReference>
<dbReference type="GO" id="GO:0016787">
    <property type="term" value="F:hydrolase activity"/>
    <property type="evidence" value="ECO:0007669"/>
    <property type="project" value="UniProtKB-KW"/>
</dbReference>